<evidence type="ECO:0000256" key="16">
    <source>
        <dbReference type="ARBA" id="ARBA00023145"/>
    </source>
</evidence>
<evidence type="ECO:0000256" key="19">
    <source>
        <dbReference type="ARBA" id="ARBA00025833"/>
    </source>
</evidence>
<evidence type="ECO:0000256" key="13">
    <source>
        <dbReference type="ARBA" id="ARBA00022833"/>
    </source>
</evidence>
<proteinExistence type="predicted"/>
<dbReference type="InterPro" id="IPR007484">
    <property type="entry name" value="Peptidase_M28"/>
</dbReference>
<evidence type="ECO:0000256" key="17">
    <source>
        <dbReference type="ARBA" id="ARBA00023180"/>
    </source>
</evidence>
<dbReference type="PANTHER" id="PTHR12053">
    <property type="entry name" value="PROTEASE FAMILY M28 PLASMA GLUTAMATE CARBOXYPEPTIDASE-RELATED"/>
    <property type="match status" value="1"/>
</dbReference>
<dbReference type="InterPro" id="IPR039866">
    <property type="entry name" value="CPQ"/>
</dbReference>
<feature type="domain" description="Peptidase M28" evidence="22">
    <location>
        <begin position="261"/>
        <end position="445"/>
    </location>
</feature>
<dbReference type="GO" id="GO:0046872">
    <property type="term" value="F:metal ion binding"/>
    <property type="evidence" value="ECO:0007669"/>
    <property type="project" value="UniProtKB-KW"/>
</dbReference>
<evidence type="ECO:0000256" key="15">
    <source>
        <dbReference type="ARBA" id="ARBA00023049"/>
    </source>
</evidence>
<evidence type="ECO:0000256" key="3">
    <source>
        <dbReference type="ARBA" id="ARBA00004555"/>
    </source>
</evidence>
<dbReference type="AlphaFoldDB" id="A0A841J1Y5"/>
<keyword evidence="8" id="KW-0645">Protease</keyword>
<evidence type="ECO:0000256" key="12">
    <source>
        <dbReference type="ARBA" id="ARBA00022824"/>
    </source>
</evidence>
<dbReference type="GO" id="GO:0070573">
    <property type="term" value="F:metallodipeptidase activity"/>
    <property type="evidence" value="ECO:0007669"/>
    <property type="project" value="InterPro"/>
</dbReference>
<dbReference type="RefSeq" id="WP_184076787.1">
    <property type="nucleotide sequence ID" value="NZ_JACIJP010000001.1"/>
</dbReference>
<keyword evidence="13" id="KW-0862">Zinc</keyword>
<evidence type="ECO:0000256" key="9">
    <source>
        <dbReference type="ARBA" id="ARBA00022723"/>
    </source>
</evidence>
<keyword evidence="10 21" id="KW-0732">Signal</keyword>
<comment type="subunit">
    <text evidence="19">Homodimer. The monomeric form is inactive while the homodimer is active.</text>
</comment>
<evidence type="ECO:0000256" key="6">
    <source>
        <dbReference type="ARBA" id="ARBA00022525"/>
    </source>
</evidence>
<evidence type="ECO:0000256" key="8">
    <source>
        <dbReference type="ARBA" id="ARBA00022670"/>
    </source>
</evidence>
<protein>
    <recommendedName>
        <fullName evidence="5">Carboxypeptidase Q</fullName>
    </recommendedName>
    <alternativeName>
        <fullName evidence="20">Plasma glutamate carboxypeptidase</fullName>
    </alternativeName>
</protein>
<evidence type="ECO:0000256" key="5">
    <source>
        <dbReference type="ARBA" id="ARBA00014116"/>
    </source>
</evidence>
<evidence type="ECO:0000256" key="7">
    <source>
        <dbReference type="ARBA" id="ARBA00022645"/>
    </source>
</evidence>
<evidence type="ECO:0000256" key="2">
    <source>
        <dbReference type="ARBA" id="ARBA00004371"/>
    </source>
</evidence>
<evidence type="ECO:0000256" key="1">
    <source>
        <dbReference type="ARBA" id="ARBA00004240"/>
    </source>
</evidence>
<reference evidence="23 24" key="1">
    <citation type="submission" date="2020-08" db="EMBL/GenBank/DDBJ databases">
        <title>Genomic Encyclopedia of Type Strains, Phase IV (KMG-IV): sequencing the most valuable type-strain genomes for metagenomic binning, comparative biology and taxonomic classification.</title>
        <authorList>
            <person name="Goeker M."/>
        </authorList>
    </citation>
    <scope>NUCLEOTIDE SEQUENCE [LARGE SCALE GENOMIC DNA]</scope>
    <source>
        <strain evidence="23 24">DSM 102255</strain>
    </source>
</reference>
<evidence type="ECO:0000256" key="21">
    <source>
        <dbReference type="SAM" id="SignalP"/>
    </source>
</evidence>
<name>A0A841J1Y5_9SPHN</name>
<keyword evidence="9" id="KW-0479">Metal-binding</keyword>
<evidence type="ECO:0000256" key="18">
    <source>
        <dbReference type="ARBA" id="ARBA00023228"/>
    </source>
</evidence>
<feature type="signal peptide" evidence="21">
    <location>
        <begin position="1"/>
        <end position="25"/>
    </location>
</feature>
<dbReference type="GO" id="GO:0005576">
    <property type="term" value="C:extracellular region"/>
    <property type="evidence" value="ECO:0007669"/>
    <property type="project" value="UniProtKB-SubCell"/>
</dbReference>
<keyword evidence="14" id="KW-0333">Golgi apparatus</keyword>
<evidence type="ECO:0000313" key="23">
    <source>
        <dbReference type="EMBL" id="MBB6122548.1"/>
    </source>
</evidence>
<dbReference type="Proteomes" id="UP000552700">
    <property type="component" value="Unassembled WGS sequence"/>
</dbReference>
<keyword evidence="18" id="KW-0458">Lysosome</keyword>
<feature type="chain" id="PRO_5032658411" description="Carboxypeptidase Q" evidence="21">
    <location>
        <begin position="26"/>
        <end position="459"/>
    </location>
</feature>
<dbReference type="GO" id="GO:0004180">
    <property type="term" value="F:carboxypeptidase activity"/>
    <property type="evidence" value="ECO:0007669"/>
    <property type="project" value="UniProtKB-KW"/>
</dbReference>
<keyword evidence="16" id="KW-0865">Zymogen</keyword>
<dbReference type="SUPFAM" id="SSF53187">
    <property type="entry name" value="Zn-dependent exopeptidases"/>
    <property type="match status" value="1"/>
</dbReference>
<keyword evidence="12" id="KW-0256">Endoplasmic reticulum</keyword>
<dbReference type="EMBL" id="JACIJP010000001">
    <property type="protein sequence ID" value="MBB6122548.1"/>
    <property type="molecule type" value="Genomic_DNA"/>
</dbReference>
<evidence type="ECO:0000256" key="10">
    <source>
        <dbReference type="ARBA" id="ARBA00022729"/>
    </source>
</evidence>
<dbReference type="GO" id="GO:0006508">
    <property type="term" value="P:proteolysis"/>
    <property type="evidence" value="ECO:0007669"/>
    <property type="project" value="UniProtKB-KW"/>
</dbReference>
<keyword evidence="15" id="KW-0482">Metalloprotease</keyword>
<evidence type="ECO:0000256" key="11">
    <source>
        <dbReference type="ARBA" id="ARBA00022801"/>
    </source>
</evidence>
<sequence length="459" mass="47843">MKISSFRVLGLLLCSAVLPSAPVFAQAPPGSSDVASLRAQALGDTVAWDIVEGITTEVGPRPAASPKEALAREWAVAELKSLGFANVRSEPYTMKAWVRGEERAQVVAPFEQPLVIATLGNSGSTGPKGLDAEVVLFSDLAALTAAPDGSLKGKIAYVTHTMKANQDGSGYGPYGQVRRAGPNIAAKKGASAILIRSIGTDSHRVAHTGVTTFEPGVTPIPAAALSIPDADNIERMAKRGKPLRVHLLLTPKILENQPSGNVIAEVPGSDPDAGIIVVAGHLDSWDQGTGAVDDGAGIAIVAAAAKRIMDAGQPRRTIRILWAGAEEVGGDGARAYFARHSSEKHVLAMESDFGADRVWRVNFALPESAKAVQERISAALAPLGIVVGHDKAGDGADIEPLIASGVSGIDLGQEGTRYFDLHHTPDDTLDKIDPAQLAQNVAAWVTVLAVAANAQEPLR</sequence>
<evidence type="ECO:0000256" key="20">
    <source>
        <dbReference type="ARBA" id="ARBA00033328"/>
    </source>
</evidence>
<dbReference type="GO" id="GO:0005764">
    <property type="term" value="C:lysosome"/>
    <property type="evidence" value="ECO:0007669"/>
    <property type="project" value="UniProtKB-SubCell"/>
</dbReference>
<comment type="subcellular location">
    <subcellularLocation>
        <location evidence="1">Endoplasmic reticulum</location>
    </subcellularLocation>
    <subcellularLocation>
        <location evidence="3">Golgi apparatus</location>
    </subcellularLocation>
    <subcellularLocation>
        <location evidence="2">Lysosome</location>
    </subcellularLocation>
    <subcellularLocation>
        <location evidence="4">Secreted</location>
    </subcellularLocation>
</comment>
<accession>A0A841J1Y5</accession>
<evidence type="ECO:0000256" key="4">
    <source>
        <dbReference type="ARBA" id="ARBA00004613"/>
    </source>
</evidence>
<dbReference type="Gene3D" id="3.50.30.30">
    <property type="match status" value="1"/>
</dbReference>
<dbReference type="Gene3D" id="3.40.630.10">
    <property type="entry name" value="Zn peptidases"/>
    <property type="match status" value="1"/>
</dbReference>
<keyword evidence="24" id="KW-1185">Reference proteome</keyword>
<evidence type="ECO:0000256" key="14">
    <source>
        <dbReference type="ARBA" id="ARBA00023034"/>
    </source>
</evidence>
<gene>
    <name evidence="23" type="ORF">FHS92_000255</name>
</gene>
<keyword evidence="7" id="KW-0121">Carboxypeptidase</keyword>
<dbReference type="PANTHER" id="PTHR12053:SF3">
    <property type="entry name" value="CARBOXYPEPTIDASE Q"/>
    <property type="match status" value="1"/>
</dbReference>
<organism evidence="23 24">
    <name type="scientific">Sphingobium subterraneum</name>
    <dbReference type="NCBI Taxonomy" id="627688"/>
    <lineage>
        <taxon>Bacteria</taxon>
        <taxon>Pseudomonadati</taxon>
        <taxon>Pseudomonadota</taxon>
        <taxon>Alphaproteobacteria</taxon>
        <taxon>Sphingomonadales</taxon>
        <taxon>Sphingomonadaceae</taxon>
        <taxon>Sphingobium</taxon>
    </lineage>
</organism>
<dbReference type="Pfam" id="PF04389">
    <property type="entry name" value="Peptidase_M28"/>
    <property type="match status" value="1"/>
</dbReference>
<evidence type="ECO:0000259" key="22">
    <source>
        <dbReference type="Pfam" id="PF04389"/>
    </source>
</evidence>
<comment type="caution">
    <text evidence="23">The sequence shown here is derived from an EMBL/GenBank/DDBJ whole genome shotgun (WGS) entry which is preliminary data.</text>
</comment>
<evidence type="ECO:0000313" key="24">
    <source>
        <dbReference type="Proteomes" id="UP000552700"/>
    </source>
</evidence>
<keyword evidence="17" id="KW-0325">Glycoprotein</keyword>
<keyword evidence="11" id="KW-0378">Hydrolase</keyword>
<keyword evidence="6" id="KW-0964">Secreted</keyword>